<keyword evidence="3" id="KW-1185">Reference proteome</keyword>
<dbReference type="Proteomes" id="UP001371224">
    <property type="component" value="Unassembled WGS sequence"/>
</dbReference>
<feature type="region of interest" description="Disordered" evidence="1">
    <location>
        <begin position="1"/>
        <end position="56"/>
    </location>
</feature>
<gene>
    <name evidence="2" type="ORF">WDU99_00970</name>
</gene>
<evidence type="ECO:0000313" key="2">
    <source>
        <dbReference type="EMBL" id="MEJ1086884.1"/>
    </source>
</evidence>
<accession>A0ABU8L7W6</accession>
<feature type="compositionally biased region" description="Acidic residues" evidence="1">
    <location>
        <begin position="28"/>
        <end position="44"/>
    </location>
</feature>
<evidence type="ECO:0008006" key="4">
    <source>
        <dbReference type="Google" id="ProtNLM"/>
    </source>
</evidence>
<sequence>MSNPTPNFIPPDPDVEPEDDLATREVDGTTEIDPDADPDLIESAEADRLAAGGDED</sequence>
<reference evidence="2 3" key="1">
    <citation type="submission" date="2024-02" db="EMBL/GenBank/DDBJ databases">
        <authorList>
            <person name="Saticioglu I.B."/>
        </authorList>
    </citation>
    <scope>NUCLEOTIDE SEQUENCE [LARGE SCALE GENOMIC DNA]</scope>
    <source>
        <strain evidence="2 3">Mu-80</strain>
    </source>
</reference>
<comment type="caution">
    <text evidence="2">The sequence shown here is derived from an EMBL/GenBank/DDBJ whole genome shotgun (WGS) entry which is preliminary data.</text>
</comment>
<dbReference type="EMBL" id="JBBDGM010000001">
    <property type="protein sequence ID" value="MEJ1086884.1"/>
    <property type="molecule type" value="Genomic_DNA"/>
</dbReference>
<organism evidence="2 3">
    <name type="scientific">Microbacterium bandirmense</name>
    <dbReference type="NCBI Taxonomy" id="3122050"/>
    <lineage>
        <taxon>Bacteria</taxon>
        <taxon>Bacillati</taxon>
        <taxon>Actinomycetota</taxon>
        <taxon>Actinomycetes</taxon>
        <taxon>Micrococcales</taxon>
        <taxon>Microbacteriaceae</taxon>
        <taxon>Microbacterium</taxon>
    </lineage>
</organism>
<evidence type="ECO:0000256" key="1">
    <source>
        <dbReference type="SAM" id="MobiDB-lite"/>
    </source>
</evidence>
<protein>
    <recommendedName>
        <fullName evidence="4">Multidrug transporter</fullName>
    </recommendedName>
</protein>
<evidence type="ECO:0000313" key="3">
    <source>
        <dbReference type="Proteomes" id="UP001371224"/>
    </source>
</evidence>
<proteinExistence type="predicted"/>
<name>A0ABU8L7W6_9MICO</name>
<dbReference type="RefSeq" id="WP_337330565.1">
    <property type="nucleotide sequence ID" value="NZ_JBBDGM010000001.1"/>
</dbReference>